<dbReference type="InterPro" id="IPR003594">
    <property type="entry name" value="HATPase_dom"/>
</dbReference>
<evidence type="ECO:0000259" key="5">
    <source>
        <dbReference type="SMART" id="SM00387"/>
    </source>
</evidence>
<dbReference type="InterPro" id="IPR015943">
    <property type="entry name" value="WD40/YVTN_repeat-like_dom_sf"/>
</dbReference>
<dbReference type="InterPro" id="IPR013783">
    <property type="entry name" value="Ig-like_fold"/>
</dbReference>
<evidence type="ECO:0000256" key="2">
    <source>
        <dbReference type="ARBA" id="ARBA00022777"/>
    </source>
</evidence>
<gene>
    <name evidence="6" type="ORF">FIV34_11485</name>
</gene>
<dbReference type="InterPro" id="IPR011123">
    <property type="entry name" value="Y_Y_Y"/>
</dbReference>
<dbReference type="GO" id="GO:0000155">
    <property type="term" value="F:phosphorelay sensor kinase activity"/>
    <property type="evidence" value="ECO:0007669"/>
    <property type="project" value="InterPro"/>
</dbReference>
<dbReference type="Pfam" id="PF07730">
    <property type="entry name" value="HisKA_3"/>
    <property type="match status" value="1"/>
</dbReference>
<dbReference type="SUPFAM" id="SSF55874">
    <property type="entry name" value="ATPase domain of HSP90 chaperone/DNA topoisomerase II/histidine kinase"/>
    <property type="match status" value="1"/>
</dbReference>
<dbReference type="Pfam" id="PF07495">
    <property type="entry name" value="Y_Y_Y"/>
    <property type="match status" value="1"/>
</dbReference>
<dbReference type="InterPro" id="IPR050482">
    <property type="entry name" value="Sensor_HK_TwoCompSys"/>
</dbReference>
<dbReference type="AlphaFoldDB" id="A0A4Y5Z610"/>
<feature type="domain" description="Histidine kinase/HSP90-like ATPase" evidence="5">
    <location>
        <begin position="916"/>
        <end position="1013"/>
    </location>
</feature>
<dbReference type="SUPFAM" id="SSF101898">
    <property type="entry name" value="NHL repeat"/>
    <property type="match status" value="1"/>
</dbReference>
<sequence length="1041" mass="113733">MQGTIAPEALMQRWLPRGVPALLCALWATACLALPPPSDSLRAMNHRAWPVRDGAPADIWALKQDNLGFIWLATGSGRYRFDGVQFKHIEPAPGQAFQSTDMTALEVVSADDVWVGTSNGVIIHLRHGTVSNYAPSTRVQVGPIYNFARARDGTVWAAAGERLIRSTDRGSEVIGQAEFPTRDAAMWVTIDAQGAVWVATDTELWVLGPGSPRFRPTGIRTGNFPSMAIAPDGTLWLSDMDHGTRALPGLDPRQTPLALTQTPINEGFGQGRRIAFDHAGNLWGTPVVGNGVDGVFRVAHPERYATGQPLTAEALTDRFSADEGLLSMVAVPILMDREDNIWIGTNFGLDRFRAKTFHVISPKPNANDEMTWLAQDAMQRVFVLQDGCLFRMEHLAPSVLTCGFLPYTNTLAAAGDMLYARIDIRVYQWTKGNGVTHLETPRPQFSPYATDAGADRDGHLWMYLVDGLHKFDGKTWSYHGIAPELNGIPPAAFAIDPAGTAWIGFDDGRVATWDGQRAMQYGRGNGLDVGAIETIGFHDGKMLVGGDKGLARRRGDGFQSIQMARWNLTGAVTGLLQAQNGDLWLNTTRGILSLPAAEAERAFNEPGYVPAFTRYDGDDGVPGVALMHPGSQTIVQDGDKRLWFADNRGVSWVDPANVRRNAVAPQSLIEGLVVEGRFYPATRTIELPPLTRSMTVRFTAASFVSPQNVRFRYWLRGVDTMWQDGGTSREATYANLKAGSYQFDVMAANSDGLWSQDHATLSFTIEPTFYQTTAFQLLAAIAAALLVAAFVMMQHRRIVAKVKDRLEVRHAERTRIARDLHDTLLQGVQGLILSFQAAAVRLSKDGVAREPLDAALNRAEAVLVEGRNRVQTMRAHEPVATDISMALASLGQALAAETAIEFSLVSKGRQRAIDSTVCDEVHFIGREALLNAFRHAMASRIEVELTYDAAHLRVCVTDNGVGIDTETLNEGGKEGHWGIVGMRERATSIDGTLTVQTREGAGTQVELVVPGAVAYARQTRTPFPVPAWLRRLWKASPSEGA</sequence>
<dbReference type="KEGG" id="lpy:FIV34_11485"/>
<dbReference type="PANTHER" id="PTHR24421">
    <property type="entry name" value="NITRATE/NITRITE SENSOR PROTEIN NARX-RELATED"/>
    <property type="match status" value="1"/>
</dbReference>
<dbReference type="OrthoDB" id="176203at2"/>
<dbReference type="SMART" id="SM00387">
    <property type="entry name" value="HATPase_c"/>
    <property type="match status" value="1"/>
</dbReference>
<evidence type="ECO:0000313" key="7">
    <source>
        <dbReference type="Proteomes" id="UP000316093"/>
    </source>
</evidence>
<dbReference type="EMBL" id="CP041046">
    <property type="protein sequence ID" value="QDE39783.1"/>
    <property type="molecule type" value="Genomic_DNA"/>
</dbReference>
<keyword evidence="2" id="KW-0418">Kinase</keyword>
<dbReference type="Gene3D" id="2.60.40.10">
    <property type="entry name" value="Immunoglobulins"/>
    <property type="match status" value="1"/>
</dbReference>
<dbReference type="Proteomes" id="UP000316093">
    <property type="component" value="Chromosome"/>
</dbReference>
<keyword evidence="4" id="KW-0812">Transmembrane</keyword>
<evidence type="ECO:0000256" key="3">
    <source>
        <dbReference type="ARBA" id="ARBA00023012"/>
    </source>
</evidence>
<accession>A0A4Y5Z610</accession>
<dbReference type="SUPFAM" id="SSF63829">
    <property type="entry name" value="Calcium-dependent phosphotriesterase"/>
    <property type="match status" value="1"/>
</dbReference>
<dbReference type="InterPro" id="IPR036890">
    <property type="entry name" value="HATPase_C_sf"/>
</dbReference>
<feature type="transmembrane region" description="Helical" evidence="4">
    <location>
        <begin position="774"/>
        <end position="793"/>
    </location>
</feature>
<keyword evidence="4" id="KW-0472">Membrane</keyword>
<dbReference type="InterPro" id="IPR011712">
    <property type="entry name" value="Sig_transdc_His_kin_sub3_dim/P"/>
</dbReference>
<protein>
    <recommendedName>
        <fullName evidence="5">Histidine kinase/HSP90-like ATPase domain-containing protein</fullName>
    </recommendedName>
</protein>
<dbReference type="Gene3D" id="2.130.10.10">
    <property type="entry name" value="YVTN repeat-like/Quinoprotein amine dehydrogenase"/>
    <property type="match status" value="3"/>
</dbReference>
<reference evidence="6 7" key="1">
    <citation type="submission" date="2019-06" db="EMBL/GenBank/DDBJ databases">
        <title>A complete genome sequence for Luteibacter pinisoli MAH-14.</title>
        <authorList>
            <person name="Baltrus D.A."/>
        </authorList>
    </citation>
    <scope>NUCLEOTIDE SEQUENCE [LARGE SCALE GENOMIC DNA]</scope>
    <source>
        <strain evidence="6 7">MAH-14</strain>
    </source>
</reference>
<keyword evidence="7" id="KW-1185">Reference proteome</keyword>
<proteinExistence type="predicted"/>
<dbReference type="GO" id="GO:0016020">
    <property type="term" value="C:membrane"/>
    <property type="evidence" value="ECO:0007669"/>
    <property type="project" value="InterPro"/>
</dbReference>
<name>A0A4Y5Z610_9GAMM</name>
<keyword evidence="3" id="KW-0902">Two-component regulatory system</keyword>
<dbReference type="CDD" id="cd16917">
    <property type="entry name" value="HATPase_UhpB-NarQ-NarX-like"/>
    <property type="match status" value="1"/>
</dbReference>
<evidence type="ECO:0000256" key="4">
    <source>
        <dbReference type="SAM" id="Phobius"/>
    </source>
</evidence>
<dbReference type="PANTHER" id="PTHR24421:SF62">
    <property type="entry name" value="SENSORY TRANSDUCTION HISTIDINE KINASE"/>
    <property type="match status" value="1"/>
</dbReference>
<keyword evidence="1" id="KW-0808">Transferase</keyword>
<evidence type="ECO:0000256" key="1">
    <source>
        <dbReference type="ARBA" id="ARBA00022679"/>
    </source>
</evidence>
<organism evidence="6 7">
    <name type="scientific">Luteibacter pinisoli</name>
    <dbReference type="NCBI Taxonomy" id="2589080"/>
    <lineage>
        <taxon>Bacteria</taxon>
        <taxon>Pseudomonadati</taxon>
        <taxon>Pseudomonadota</taxon>
        <taxon>Gammaproteobacteria</taxon>
        <taxon>Lysobacterales</taxon>
        <taxon>Rhodanobacteraceae</taxon>
        <taxon>Luteibacter</taxon>
    </lineage>
</organism>
<dbReference type="Pfam" id="PF02518">
    <property type="entry name" value="HATPase_c"/>
    <property type="match status" value="1"/>
</dbReference>
<evidence type="ECO:0000313" key="6">
    <source>
        <dbReference type="EMBL" id="QDE39783.1"/>
    </source>
</evidence>
<dbReference type="Gene3D" id="1.20.5.1930">
    <property type="match status" value="1"/>
</dbReference>
<keyword evidence="4" id="KW-1133">Transmembrane helix</keyword>
<dbReference type="Gene3D" id="3.30.565.10">
    <property type="entry name" value="Histidine kinase-like ATPase, C-terminal domain"/>
    <property type="match status" value="1"/>
</dbReference>
<dbReference type="GO" id="GO:0046983">
    <property type="term" value="F:protein dimerization activity"/>
    <property type="evidence" value="ECO:0007669"/>
    <property type="project" value="InterPro"/>
</dbReference>